<reference evidence="3 4" key="1">
    <citation type="submission" date="2018-03" db="EMBL/GenBank/DDBJ databases">
        <title>Genomic Encyclopedia of Archaeal and Bacterial Type Strains, Phase II (KMG-II): from individual species to whole genera.</title>
        <authorList>
            <person name="Goeker M."/>
        </authorList>
    </citation>
    <scope>NUCLEOTIDE SEQUENCE [LARGE SCALE GENOMIC DNA]</scope>
    <source>
        <strain evidence="3 4">DSM 100065</strain>
    </source>
</reference>
<sequence length="371" mass="37625">MASTTPRAGKQAAKAKSAGARPTGRKSAKGRPAGAVRRTPPRPKQSAPELTFGTLIAPDRSGGWAPMVMRAAGALAVVGAVALVVGQYTPYADLSGQTVTAPVSVLSVLAQLVLLTVVAGAGVLLAIGRAGRAAMSALLAFGATAVGSLMLAIFQTSSIPEHPTTDFYFGKGYETTSITGLTGHTLTVAGQGALVVALILCAICWPRIEDNDPVPLEGARVGVALASVGAGIIGLIAFYNPPVFPAVRVTKPDGITEVPVDVQVPAGPGGMLGLGRAGGITFMVTVLIVGVLIAFLLARTSVIGGLVGLSGFFAYEALLNFRDVIGNPDFVAGVRSYLLAAATVITAAGAVYATLTRRRRTGPLGAETDEI</sequence>
<feature type="compositionally biased region" description="Low complexity" evidence="1">
    <location>
        <begin position="8"/>
        <end position="20"/>
    </location>
</feature>
<dbReference type="EMBL" id="PVUE01000022">
    <property type="protein sequence ID" value="PRZ35195.1"/>
    <property type="molecule type" value="Genomic_DNA"/>
</dbReference>
<gene>
    <name evidence="3" type="ORF">CLV47_12215</name>
</gene>
<dbReference type="RefSeq" id="WP_146135449.1">
    <property type="nucleotide sequence ID" value="NZ_PVUE01000022.1"/>
</dbReference>
<evidence type="ECO:0000256" key="2">
    <source>
        <dbReference type="SAM" id="Phobius"/>
    </source>
</evidence>
<protein>
    <submittedName>
        <fullName evidence="3">Uncharacterized protein</fullName>
    </submittedName>
</protein>
<feature type="transmembrane region" description="Helical" evidence="2">
    <location>
        <begin position="134"/>
        <end position="154"/>
    </location>
</feature>
<dbReference type="AlphaFoldDB" id="A0A2T0ZFR4"/>
<feature type="transmembrane region" description="Helical" evidence="2">
    <location>
        <begin position="277"/>
        <end position="297"/>
    </location>
</feature>
<feature type="transmembrane region" description="Helical" evidence="2">
    <location>
        <begin position="218"/>
        <end position="239"/>
    </location>
</feature>
<feature type="transmembrane region" description="Helical" evidence="2">
    <location>
        <begin position="334"/>
        <end position="355"/>
    </location>
</feature>
<dbReference type="Proteomes" id="UP000237752">
    <property type="component" value="Unassembled WGS sequence"/>
</dbReference>
<feature type="transmembrane region" description="Helical" evidence="2">
    <location>
        <begin position="188"/>
        <end position="206"/>
    </location>
</feature>
<name>A0A2T0ZFR4_9ACTN</name>
<evidence type="ECO:0000313" key="4">
    <source>
        <dbReference type="Proteomes" id="UP000237752"/>
    </source>
</evidence>
<keyword evidence="2" id="KW-0472">Membrane</keyword>
<feature type="transmembrane region" description="Helical" evidence="2">
    <location>
        <begin position="108"/>
        <end position="127"/>
    </location>
</feature>
<proteinExistence type="predicted"/>
<keyword evidence="2" id="KW-1133">Transmembrane helix</keyword>
<comment type="caution">
    <text evidence="3">The sequence shown here is derived from an EMBL/GenBank/DDBJ whole genome shotgun (WGS) entry which is preliminary data.</text>
</comment>
<evidence type="ECO:0000256" key="1">
    <source>
        <dbReference type="SAM" id="MobiDB-lite"/>
    </source>
</evidence>
<keyword evidence="4" id="KW-1185">Reference proteome</keyword>
<evidence type="ECO:0000313" key="3">
    <source>
        <dbReference type="EMBL" id="PRZ35195.1"/>
    </source>
</evidence>
<organism evidence="3 4">
    <name type="scientific">Antricoccus suffuscus</name>
    <dbReference type="NCBI Taxonomy" id="1629062"/>
    <lineage>
        <taxon>Bacteria</taxon>
        <taxon>Bacillati</taxon>
        <taxon>Actinomycetota</taxon>
        <taxon>Actinomycetes</taxon>
        <taxon>Geodermatophilales</taxon>
        <taxon>Antricoccaceae</taxon>
        <taxon>Antricoccus</taxon>
    </lineage>
</organism>
<feature type="transmembrane region" description="Helical" evidence="2">
    <location>
        <begin position="68"/>
        <end position="88"/>
    </location>
</feature>
<keyword evidence="2" id="KW-0812">Transmembrane</keyword>
<feature type="transmembrane region" description="Helical" evidence="2">
    <location>
        <begin position="302"/>
        <end position="322"/>
    </location>
</feature>
<feature type="region of interest" description="Disordered" evidence="1">
    <location>
        <begin position="1"/>
        <end position="50"/>
    </location>
</feature>
<accession>A0A2T0ZFR4</accession>